<feature type="transmembrane region" description="Helical" evidence="1">
    <location>
        <begin position="45"/>
        <end position="65"/>
    </location>
</feature>
<accession>A0ABR6YUT0</accession>
<comment type="caution">
    <text evidence="2">The sequence shown here is derived from an EMBL/GenBank/DDBJ whole genome shotgun (WGS) entry which is preliminary data.</text>
</comment>
<feature type="transmembrane region" description="Helical" evidence="1">
    <location>
        <begin position="14"/>
        <end position="33"/>
    </location>
</feature>
<dbReference type="EMBL" id="WJBE01000003">
    <property type="protein sequence ID" value="MBC3898906.1"/>
    <property type="molecule type" value="Genomic_DNA"/>
</dbReference>
<dbReference type="Proteomes" id="UP000622405">
    <property type="component" value="Unassembled WGS sequence"/>
</dbReference>
<organism evidence="2 3">
    <name type="scientific">Acetobacterium malicum</name>
    <dbReference type="NCBI Taxonomy" id="52692"/>
    <lineage>
        <taxon>Bacteria</taxon>
        <taxon>Bacillati</taxon>
        <taxon>Bacillota</taxon>
        <taxon>Clostridia</taxon>
        <taxon>Eubacteriales</taxon>
        <taxon>Eubacteriaceae</taxon>
        <taxon>Acetobacterium</taxon>
    </lineage>
</organism>
<evidence type="ECO:0000256" key="1">
    <source>
        <dbReference type="SAM" id="Phobius"/>
    </source>
</evidence>
<protein>
    <submittedName>
        <fullName evidence="2">Uncharacterized protein</fullName>
    </submittedName>
</protein>
<keyword evidence="1" id="KW-1133">Transmembrane helix</keyword>
<keyword evidence="1" id="KW-0472">Membrane</keyword>
<sequence length="116" mass="13398">MDVNFYRLLALKLALTQFFQWFVLGVLVSFLNVNDRPSFHFTKCLFLIAMAWMVLASIGLYPNVIIMSFPHAKFLELLRNVVPIFSGFFLFKSLFDEEKLACPDQNEIDGAGHQFI</sequence>
<reference evidence="2 3" key="1">
    <citation type="journal article" date="2020" name="mSystems">
        <title>Defining Genomic and Predicted Metabolic Features of the Acetobacterium Genus.</title>
        <authorList>
            <person name="Ross D.E."/>
            <person name="Marshall C.W."/>
            <person name="Gulliver D."/>
            <person name="May H.D."/>
            <person name="Norman R.S."/>
        </authorList>
    </citation>
    <scope>NUCLEOTIDE SEQUENCE [LARGE SCALE GENOMIC DNA]</scope>
    <source>
        <strain evidence="2 3">DSM 4132</strain>
    </source>
</reference>
<proteinExistence type="predicted"/>
<dbReference type="RefSeq" id="WP_186893498.1">
    <property type="nucleotide sequence ID" value="NZ_WJBE01000003.1"/>
</dbReference>
<name>A0ABR6YUT0_9FIRM</name>
<evidence type="ECO:0000313" key="2">
    <source>
        <dbReference type="EMBL" id="MBC3898906.1"/>
    </source>
</evidence>
<evidence type="ECO:0000313" key="3">
    <source>
        <dbReference type="Proteomes" id="UP000622405"/>
    </source>
</evidence>
<gene>
    <name evidence="2" type="ORF">GH811_04675</name>
</gene>
<keyword evidence="3" id="KW-1185">Reference proteome</keyword>
<keyword evidence="1" id="KW-0812">Transmembrane</keyword>